<comment type="caution">
    <text evidence="2">The sequence shown here is derived from an EMBL/GenBank/DDBJ whole genome shotgun (WGS) entry which is preliminary data.</text>
</comment>
<organism evidence="2 3">
    <name type="scientific">Eschrichtius robustus</name>
    <name type="common">California gray whale</name>
    <name type="synonym">Eschrichtius gibbosus</name>
    <dbReference type="NCBI Taxonomy" id="9764"/>
    <lineage>
        <taxon>Eukaryota</taxon>
        <taxon>Metazoa</taxon>
        <taxon>Chordata</taxon>
        <taxon>Craniata</taxon>
        <taxon>Vertebrata</taxon>
        <taxon>Euteleostomi</taxon>
        <taxon>Mammalia</taxon>
        <taxon>Eutheria</taxon>
        <taxon>Laurasiatheria</taxon>
        <taxon>Artiodactyla</taxon>
        <taxon>Whippomorpha</taxon>
        <taxon>Cetacea</taxon>
        <taxon>Mysticeti</taxon>
        <taxon>Eschrichtiidae</taxon>
        <taxon>Eschrichtius</taxon>
    </lineage>
</organism>
<dbReference type="Proteomes" id="UP001159641">
    <property type="component" value="Unassembled WGS sequence"/>
</dbReference>
<gene>
    <name evidence="2" type="ORF">J1605_004531</name>
</gene>
<reference evidence="2 3" key="1">
    <citation type="submission" date="2022-11" db="EMBL/GenBank/DDBJ databases">
        <title>Whole genome sequence of Eschrichtius robustus ER-17-0199.</title>
        <authorList>
            <person name="Bruniche-Olsen A."/>
            <person name="Black A.N."/>
            <person name="Fields C.J."/>
            <person name="Walden K."/>
            <person name="Dewoody J.A."/>
        </authorList>
    </citation>
    <scope>NUCLEOTIDE SEQUENCE [LARGE SCALE GENOMIC DNA]</scope>
    <source>
        <strain evidence="2">ER-17-0199</strain>
        <tissue evidence="2">Blubber</tissue>
    </source>
</reference>
<name>A0AB34HH75_ESCRO</name>
<accession>A0AB34HH75</accession>
<feature type="region of interest" description="Disordered" evidence="1">
    <location>
        <begin position="1"/>
        <end position="33"/>
    </location>
</feature>
<keyword evidence="3" id="KW-1185">Reference proteome</keyword>
<protein>
    <submittedName>
        <fullName evidence="2">Uncharacterized protein</fullName>
    </submittedName>
</protein>
<evidence type="ECO:0000256" key="1">
    <source>
        <dbReference type="SAM" id="MobiDB-lite"/>
    </source>
</evidence>
<dbReference type="EMBL" id="JAIQCJ010001354">
    <property type="protein sequence ID" value="KAJ8790558.1"/>
    <property type="molecule type" value="Genomic_DNA"/>
</dbReference>
<sequence length="89" mass="9981">MQQRGFSSYKVARSHREDSTLATSLFPQGKGELETETGTNCCRFEDSLLKDLTAPTKTGITLSSPKCYEPSGGERWKLHLNQPDNVKQF</sequence>
<evidence type="ECO:0000313" key="3">
    <source>
        <dbReference type="Proteomes" id="UP001159641"/>
    </source>
</evidence>
<feature type="region of interest" description="Disordered" evidence="1">
    <location>
        <begin position="63"/>
        <end position="89"/>
    </location>
</feature>
<evidence type="ECO:0000313" key="2">
    <source>
        <dbReference type="EMBL" id="KAJ8790558.1"/>
    </source>
</evidence>
<proteinExistence type="predicted"/>
<dbReference type="AlphaFoldDB" id="A0AB34HH75"/>